<accession>A0A8J8P4T3</accession>
<feature type="region of interest" description="Disordered" evidence="1">
    <location>
        <begin position="1"/>
        <end position="42"/>
    </location>
</feature>
<evidence type="ECO:0000313" key="3">
    <source>
        <dbReference type="Proteomes" id="UP000785679"/>
    </source>
</evidence>
<evidence type="ECO:0000313" key="2">
    <source>
        <dbReference type="EMBL" id="TNV85601.1"/>
    </source>
</evidence>
<gene>
    <name evidence="2" type="ORF">FGO68_gene7296</name>
</gene>
<feature type="compositionally biased region" description="Basic and acidic residues" evidence="1">
    <location>
        <begin position="1"/>
        <end position="13"/>
    </location>
</feature>
<dbReference type="EMBL" id="RRYP01001696">
    <property type="protein sequence ID" value="TNV85601.1"/>
    <property type="molecule type" value="Genomic_DNA"/>
</dbReference>
<dbReference type="AlphaFoldDB" id="A0A8J8P4T3"/>
<organism evidence="2 3">
    <name type="scientific">Halteria grandinella</name>
    <dbReference type="NCBI Taxonomy" id="5974"/>
    <lineage>
        <taxon>Eukaryota</taxon>
        <taxon>Sar</taxon>
        <taxon>Alveolata</taxon>
        <taxon>Ciliophora</taxon>
        <taxon>Intramacronucleata</taxon>
        <taxon>Spirotrichea</taxon>
        <taxon>Stichotrichia</taxon>
        <taxon>Sporadotrichida</taxon>
        <taxon>Halteriidae</taxon>
        <taxon>Halteria</taxon>
    </lineage>
</organism>
<dbReference type="Proteomes" id="UP000785679">
    <property type="component" value="Unassembled WGS sequence"/>
</dbReference>
<proteinExistence type="predicted"/>
<name>A0A8J8P4T3_HALGN</name>
<sequence>MAGSHERSREKGNSIHIQRIGGQGRPATNERPHFKGSNKVQNTQPVILLNIAHSKNPIKSKLSQAVNCSKFKPLNNLDLSRQQKDDAIPQNQSGISFQSMSHEVEKSEEIIIFRYNDPQHPVLPIEKECESESIGMLPEDIPMEQRLESYKTKLLIQKNTALNISVAESQFAGIEKQQNQPVPRKSMRALNQPQQFRTLI</sequence>
<evidence type="ECO:0000256" key="1">
    <source>
        <dbReference type="SAM" id="MobiDB-lite"/>
    </source>
</evidence>
<protein>
    <submittedName>
        <fullName evidence="2">Uncharacterized protein</fullName>
    </submittedName>
</protein>
<keyword evidence="3" id="KW-1185">Reference proteome</keyword>
<comment type="caution">
    <text evidence="2">The sequence shown here is derived from an EMBL/GenBank/DDBJ whole genome shotgun (WGS) entry which is preliminary data.</text>
</comment>
<reference evidence="2" key="1">
    <citation type="submission" date="2019-06" db="EMBL/GenBank/DDBJ databases">
        <authorList>
            <person name="Zheng W."/>
        </authorList>
    </citation>
    <scope>NUCLEOTIDE SEQUENCE</scope>
    <source>
        <strain evidence="2">QDHG01</strain>
    </source>
</reference>